<name>A0A2J8A1T1_9CHLO</name>
<proteinExistence type="predicted"/>
<dbReference type="Proteomes" id="UP000236333">
    <property type="component" value="Unassembled WGS sequence"/>
</dbReference>
<dbReference type="Pfam" id="PF01753">
    <property type="entry name" value="zf-MYND"/>
    <property type="match status" value="1"/>
</dbReference>
<dbReference type="EMBL" id="PGGS01000235">
    <property type="protein sequence ID" value="PNH06455.1"/>
    <property type="molecule type" value="Genomic_DNA"/>
</dbReference>
<feature type="domain" description="MYND-type" evidence="5">
    <location>
        <begin position="213"/>
        <end position="255"/>
    </location>
</feature>
<keyword evidence="2 4" id="KW-0863">Zinc-finger</keyword>
<dbReference type="InterPro" id="IPR002893">
    <property type="entry name" value="Znf_MYND"/>
</dbReference>
<keyword evidence="3" id="KW-0862">Zinc</keyword>
<evidence type="ECO:0000259" key="5">
    <source>
        <dbReference type="PROSITE" id="PS50865"/>
    </source>
</evidence>
<dbReference type="OrthoDB" id="552442at2759"/>
<reference evidence="6 7" key="1">
    <citation type="journal article" date="2017" name="Mol. Biol. Evol.">
        <title>The 4-celled Tetrabaena socialis nuclear genome reveals the essential components for genetic control of cell number at the origin of multicellularity in the volvocine lineage.</title>
        <authorList>
            <person name="Featherston J."/>
            <person name="Arakaki Y."/>
            <person name="Hanschen E.R."/>
            <person name="Ferris P.J."/>
            <person name="Michod R.E."/>
            <person name="Olson B.J.S.C."/>
            <person name="Nozaki H."/>
            <person name="Durand P.M."/>
        </authorList>
    </citation>
    <scope>NUCLEOTIDE SEQUENCE [LARGE SCALE GENOMIC DNA]</scope>
    <source>
        <strain evidence="6 7">NIES-571</strain>
    </source>
</reference>
<dbReference type="AlphaFoldDB" id="A0A2J8A1T1"/>
<gene>
    <name evidence="6" type="ORF">TSOC_007110</name>
</gene>
<dbReference type="GO" id="GO:0008270">
    <property type="term" value="F:zinc ion binding"/>
    <property type="evidence" value="ECO:0007669"/>
    <property type="project" value="UniProtKB-KW"/>
</dbReference>
<organism evidence="6 7">
    <name type="scientific">Tetrabaena socialis</name>
    <dbReference type="NCBI Taxonomy" id="47790"/>
    <lineage>
        <taxon>Eukaryota</taxon>
        <taxon>Viridiplantae</taxon>
        <taxon>Chlorophyta</taxon>
        <taxon>core chlorophytes</taxon>
        <taxon>Chlorophyceae</taxon>
        <taxon>CS clade</taxon>
        <taxon>Chlamydomonadales</taxon>
        <taxon>Tetrabaenaceae</taxon>
        <taxon>Tetrabaena</taxon>
    </lineage>
</organism>
<evidence type="ECO:0000256" key="1">
    <source>
        <dbReference type="ARBA" id="ARBA00022723"/>
    </source>
</evidence>
<evidence type="ECO:0000256" key="3">
    <source>
        <dbReference type="ARBA" id="ARBA00022833"/>
    </source>
</evidence>
<dbReference type="Gene3D" id="6.10.140.2220">
    <property type="match status" value="1"/>
</dbReference>
<evidence type="ECO:0000313" key="6">
    <source>
        <dbReference type="EMBL" id="PNH06455.1"/>
    </source>
</evidence>
<comment type="caution">
    <text evidence="6">The sequence shown here is derived from an EMBL/GenBank/DDBJ whole genome shotgun (WGS) entry which is preliminary data.</text>
</comment>
<sequence>MASIFVTIAAKEEVEKIVGRLTSATRRLGNVSIQLTRAQCVVAGLIGKKSELVLAAGTMVMVGACVSDTRNIVLPSMIFAESTDEADDFERRRTFGEHPLYFAAGVVSAVRVKKKKKVAEVELQPTVHKCALSWKELQLVLELDEQAPAAWWWMNPMAIQTLPRNGRGPYLLPPTSNVMGAGVAGAAGVATLISHGPVLNSPVDSIATCNATCAVCGVEGMAGKKLRLCSGCRDARYCSPACQLLAWKAGHKTACRR</sequence>
<dbReference type="SUPFAM" id="SSF144232">
    <property type="entry name" value="HIT/MYND zinc finger-like"/>
    <property type="match status" value="1"/>
</dbReference>
<accession>A0A2J8A1T1</accession>
<keyword evidence="7" id="KW-1185">Reference proteome</keyword>
<dbReference type="PROSITE" id="PS50865">
    <property type="entry name" value="ZF_MYND_2"/>
    <property type="match status" value="1"/>
</dbReference>
<protein>
    <recommendedName>
        <fullName evidence="5">MYND-type domain-containing protein</fullName>
    </recommendedName>
</protein>
<evidence type="ECO:0000313" key="7">
    <source>
        <dbReference type="Proteomes" id="UP000236333"/>
    </source>
</evidence>
<keyword evidence="1" id="KW-0479">Metal-binding</keyword>
<evidence type="ECO:0000256" key="2">
    <source>
        <dbReference type="ARBA" id="ARBA00022771"/>
    </source>
</evidence>
<evidence type="ECO:0000256" key="4">
    <source>
        <dbReference type="PROSITE-ProRule" id="PRU00134"/>
    </source>
</evidence>